<protein>
    <recommendedName>
        <fullName evidence="3">CBM20 domain-containing protein</fullName>
    </recommendedName>
</protein>
<dbReference type="EMBL" id="CDMZ01005127">
    <property type="protein sequence ID" value="CEM52051.1"/>
    <property type="molecule type" value="Genomic_DNA"/>
</dbReference>
<dbReference type="InterPro" id="IPR013784">
    <property type="entry name" value="Carb-bd-like_fold"/>
</dbReference>
<evidence type="ECO:0000313" key="2">
    <source>
        <dbReference type="EMBL" id="CEM52051.1"/>
    </source>
</evidence>
<dbReference type="Gene3D" id="2.60.40.10">
    <property type="entry name" value="Immunoglobulins"/>
    <property type="match status" value="1"/>
</dbReference>
<reference evidence="2" key="1">
    <citation type="submission" date="2014-11" db="EMBL/GenBank/DDBJ databases">
        <authorList>
            <person name="Otto D Thomas"/>
            <person name="Naeem Raeece"/>
        </authorList>
    </citation>
    <scope>NUCLEOTIDE SEQUENCE</scope>
</reference>
<dbReference type="PhylomeDB" id="A0A0G4I591"/>
<feature type="compositionally biased region" description="Basic and acidic residues" evidence="1">
    <location>
        <begin position="193"/>
        <end position="204"/>
    </location>
</feature>
<evidence type="ECO:0008006" key="3">
    <source>
        <dbReference type="Google" id="ProtNLM"/>
    </source>
</evidence>
<sequence length="226" mass="24193">MYIGTMKGFIAFVAHCPEVRENFINQRVVVVGECAELGGWELGGALSLAPAPCGRPWWVSSEVEVNLPESSRGVSGDFVNGMGVGGEGGGVGVSELKFRLFAIANDGEETEASHSGNLMCLEPLRGEDFRIVRFVSGPPLSDCFSVGERGVNTLHVGAEGGRDHQKREVVGILVEWGVPGSVQLALLPLHTNEQTEHPQRESERPGLSGPQSDIACPPFSEERVQT</sequence>
<organism evidence="2">
    <name type="scientific">Chromera velia CCMP2878</name>
    <dbReference type="NCBI Taxonomy" id="1169474"/>
    <lineage>
        <taxon>Eukaryota</taxon>
        <taxon>Sar</taxon>
        <taxon>Alveolata</taxon>
        <taxon>Colpodellida</taxon>
        <taxon>Chromeraceae</taxon>
        <taxon>Chromera</taxon>
    </lineage>
</organism>
<gene>
    <name evidence="2" type="ORF">Cvel_11030</name>
</gene>
<evidence type="ECO:0000256" key="1">
    <source>
        <dbReference type="SAM" id="MobiDB-lite"/>
    </source>
</evidence>
<name>A0A0G4I591_9ALVE</name>
<dbReference type="GO" id="GO:0030246">
    <property type="term" value="F:carbohydrate binding"/>
    <property type="evidence" value="ECO:0007669"/>
    <property type="project" value="InterPro"/>
</dbReference>
<feature type="region of interest" description="Disordered" evidence="1">
    <location>
        <begin position="193"/>
        <end position="226"/>
    </location>
</feature>
<proteinExistence type="predicted"/>
<dbReference type="VEuPathDB" id="CryptoDB:Cvel_11030"/>
<dbReference type="AlphaFoldDB" id="A0A0G4I591"/>
<accession>A0A0G4I591</accession>
<dbReference type="SUPFAM" id="SSF49452">
    <property type="entry name" value="Starch-binding domain-like"/>
    <property type="match status" value="1"/>
</dbReference>
<dbReference type="InterPro" id="IPR013783">
    <property type="entry name" value="Ig-like_fold"/>
</dbReference>